<keyword evidence="7" id="KW-0418">Kinase</keyword>
<dbReference type="FunFam" id="1.10.510.10:FF:000020">
    <property type="entry name" value="serine/threonine-protein kinase D6PK-like"/>
    <property type="match status" value="1"/>
</dbReference>
<evidence type="ECO:0000256" key="1">
    <source>
        <dbReference type="ARBA" id="ARBA00009903"/>
    </source>
</evidence>
<evidence type="ECO:0000259" key="14">
    <source>
        <dbReference type="PROSITE" id="PS50011"/>
    </source>
</evidence>
<keyword evidence="5" id="KW-0808">Transferase</keyword>
<feature type="region of interest" description="Disordered" evidence="13">
    <location>
        <begin position="364"/>
        <end position="384"/>
    </location>
</feature>
<dbReference type="Pfam" id="PF16900">
    <property type="entry name" value="REPA_OB_2"/>
    <property type="match status" value="1"/>
</dbReference>
<dbReference type="GO" id="GO:0004674">
    <property type="term" value="F:protein serine/threonine kinase activity"/>
    <property type="evidence" value="ECO:0007669"/>
    <property type="project" value="UniProtKB-KW"/>
</dbReference>
<proteinExistence type="inferred from homology"/>
<dbReference type="PROSITE" id="PS51285">
    <property type="entry name" value="AGC_KINASE_CTER"/>
    <property type="match status" value="1"/>
</dbReference>
<dbReference type="FunFam" id="3.30.200.20:FF:000351">
    <property type="entry name" value="protein kinase PINOID 2"/>
    <property type="match status" value="1"/>
</dbReference>
<dbReference type="Pfam" id="PF13976">
    <property type="entry name" value="gag_pre-integrs"/>
    <property type="match status" value="1"/>
</dbReference>
<evidence type="ECO:0000256" key="13">
    <source>
        <dbReference type="SAM" id="MobiDB-lite"/>
    </source>
</evidence>
<evidence type="ECO:0000256" key="11">
    <source>
        <dbReference type="ARBA" id="ARBA00047899"/>
    </source>
</evidence>
<dbReference type="CDD" id="cd04480">
    <property type="entry name" value="RPA1_DBD_A_like"/>
    <property type="match status" value="1"/>
</dbReference>
<sequence>MVLPLGLTYLKDVKPFKSKWRVRVKVLHMWRQFQSSGETLDVVLCDENVMDIAYINASYVLNLMYMLFFQQGTKMHATVKKVFIGKYQRFLKLGEWKIIDGFSLSPYSGKYKISGLSYKMGFINNTEVHKCDFVDDSIFLDLKDFEDVKSDKFDENVLIDIFGQVVSLGKVENLITQHKQNKKLEFQLRDASDERLSCTLWGVFADKIFDGCKNAKDDEKTVVLIRYAKINNYKGGISITYAFDASDVMVNPLQYPDVVDFVNSLPNDGLALSIQDRNMNRDIVLAQKDNFLDHPSRTIAELIASTKVGKWRIIGTVFAIDTDWGCEDCSDAPIASLSTPSSKRSVSLIADTSDQSNTNKKLCNREISKTGDDEPLKESEKAEDDVKVVSRDGKDLPIGECGNGTGIVAFKPKDCTKVKQERYKDGSYVLFGPKDVKFLKNIQELKADMVHTGAQVKDLYLLSASKSYVEKMSTNDNAFIWHARVGHINMTKLMVMVNKDLVNGLPKLKIPDEGTLCKGCQYGKSNTLFDYSTSWCSVSLERVYNDLMGPTRTPSYSGYRYMLLFVDDFSQYTWVYFVKEKYEVFSKFLEFKVTVVGELGQKIKTLRMDNGGEFMSAYTSAKWSRREEDQTSNIYYKDNESDYESSTAGPDSSRRTSWLSSSFTASPSCSSISHLSNNGLNNYNQSKPHKANQVAWEAMARLRRCCGRAVGLEHFRLLKRLGSGDIGSVYLCQIRGSPETAFYAMKVVDKEAVAVKKKLGRAEMEKKILGMLDHPFCPTLYAAFEASHYSFLVMEYCPGGDLYAARLRQPSKRFTISSTRFYAAETLVALEYLHMMGIVYRDLKPENVLIREDGHVMLSDFDLSFKCDVVPQLLNDNDHDRGHQEDDEDISIRRKCSTPSCTTTPLNPVISCFSPTSSRRRRKKNVITTTIHENAAGTSHTVKSNDVSRTFSRSPSSCSRVSNGLRDISGGCPSIFAEPINARSKSFVGTHEYLAPEVISGQGHGSAVDWWTYGIFLYEMIFGRTPFKGENNEKTLVNILKAPLTFPKVIVNSPKEYEDMVNAQDLIIKLLVKNPKKRLGSLKGSIEIKRHEFFEGVNWALIRSIKPPWVPKEETSHKTKGDNRSVNYYLPPRFMMSRKERDEPYHVSNHFDYF</sequence>
<keyword evidence="6" id="KW-0547">Nucleotide-binding</keyword>
<dbReference type="CDD" id="cd04481">
    <property type="entry name" value="RPA1_DBD_B_like"/>
    <property type="match status" value="1"/>
</dbReference>
<organism evidence="16 17">
    <name type="scientific">Arabidopsis suecica</name>
    <name type="common">Swedish thale-cress</name>
    <name type="synonym">Cardaminopsis suecica</name>
    <dbReference type="NCBI Taxonomy" id="45249"/>
    <lineage>
        <taxon>Eukaryota</taxon>
        <taxon>Viridiplantae</taxon>
        <taxon>Streptophyta</taxon>
        <taxon>Embryophyta</taxon>
        <taxon>Tracheophyta</taxon>
        <taxon>Spermatophyta</taxon>
        <taxon>Magnoliopsida</taxon>
        <taxon>eudicotyledons</taxon>
        <taxon>Gunneridae</taxon>
        <taxon>Pentapetalae</taxon>
        <taxon>rosids</taxon>
        <taxon>malvids</taxon>
        <taxon>Brassicales</taxon>
        <taxon>Brassicaceae</taxon>
        <taxon>Camelineae</taxon>
        <taxon>Arabidopsis</taxon>
    </lineage>
</organism>
<dbReference type="EC" id="2.7.11.1" evidence="2"/>
<dbReference type="InterPro" id="IPR003871">
    <property type="entry name" value="RFA1B/D_OB_1st"/>
</dbReference>
<dbReference type="Pfam" id="PF00069">
    <property type="entry name" value="Pkinase"/>
    <property type="match status" value="2"/>
</dbReference>
<dbReference type="GO" id="GO:0005524">
    <property type="term" value="F:ATP binding"/>
    <property type="evidence" value="ECO:0007669"/>
    <property type="project" value="UniProtKB-KW"/>
</dbReference>
<keyword evidence="4" id="KW-0723">Serine/threonine-protein kinase</keyword>
<keyword evidence="8" id="KW-0067">ATP-binding</keyword>
<dbReference type="GO" id="GO:0009734">
    <property type="term" value="P:auxin-activated signaling pathway"/>
    <property type="evidence" value="ECO:0007669"/>
    <property type="project" value="UniProtKB-KW"/>
</dbReference>
<comment type="caution">
    <text evidence="16">The sequence shown here is derived from an EMBL/GenBank/DDBJ whole genome shotgun (WGS) entry which is preliminary data.</text>
</comment>
<dbReference type="PROSITE" id="PS00108">
    <property type="entry name" value="PROTEIN_KINASE_ST"/>
    <property type="match status" value="1"/>
</dbReference>
<dbReference type="InterPro" id="IPR031657">
    <property type="entry name" value="REPA_OB_2"/>
</dbReference>
<evidence type="ECO:0000256" key="3">
    <source>
        <dbReference type="ARBA" id="ARBA00022473"/>
    </source>
</evidence>
<evidence type="ECO:0000256" key="5">
    <source>
        <dbReference type="ARBA" id="ARBA00022679"/>
    </source>
</evidence>
<evidence type="ECO:0000313" key="17">
    <source>
        <dbReference type="Proteomes" id="UP000694251"/>
    </source>
</evidence>
<dbReference type="Proteomes" id="UP000694251">
    <property type="component" value="Chromosome 9"/>
</dbReference>
<dbReference type="FunFam" id="1.10.510.10:FF:000277">
    <property type="entry name" value="protein kinase PINOID"/>
    <property type="match status" value="1"/>
</dbReference>
<name>A0A8T2AGD8_ARASU</name>
<accession>A0A8T2AGD8</accession>
<feature type="region of interest" description="Disordered" evidence="13">
    <location>
        <begin position="634"/>
        <end position="655"/>
    </location>
</feature>
<gene>
    <name evidence="16" type="ORF">ISN44_As09g009000</name>
</gene>
<keyword evidence="10" id="KW-0927">Auxin signaling pathway</keyword>
<dbReference type="PANTHER" id="PTHR45637">
    <property type="entry name" value="FLIPPASE KINASE 1-RELATED"/>
    <property type="match status" value="1"/>
</dbReference>
<protein>
    <recommendedName>
        <fullName evidence="2">non-specific serine/threonine protein kinase</fullName>
        <ecNumber evidence="2">2.7.11.1</ecNumber>
    </recommendedName>
</protein>
<evidence type="ECO:0000259" key="15">
    <source>
        <dbReference type="PROSITE" id="PS51285"/>
    </source>
</evidence>
<evidence type="ECO:0000256" key="2">
    <source>
        <dbReference type="ARBA" id="ARBA00012513"/>
    </source>
</evidence>
<evidence type="ECO:0000256" key="12">
    <source>
        <dbReference type="ARBA" id="ARBA00048679"/>
    </source>
</evidence>
<feature type="domain" description="AGC-kinase C-terminal" evidence="15">
    <location>
        <begin position="1095"/>
        <end position="1154"/>
    </location>
</feature>
<dbReference type="GO" id="GO:0003677">
    <property type="term" value="F:DNA binding"/>
    <property type="evidence" value="ECO:0007669"/>
    <property type="project" value="UniProtKB-KW"/>
</dbReference>
<keyword evidence="17" id="KW-1185">Reference proteome</keyword>
<comment type="catalytic activity">
    <reaction evidence="12">
        <text>L-seryl-[protein] + ATP = O-phospho-L-seryl-[protein] + ADP + H(+)</text>
        <dbReference type="Rhea" id="RHEA:17989"/>
        <dbReference type="Rhea" id="RHEA-COMP:9863"/>
        <dbReference type="Rhea" id="RHEA-COMP:11604"/>
        <dbReference type="ChEBI" id="CHEBI:15378"/>
        <dbReference type="ChEBI" id="CHEBI:29999"/>
        <dbReference type="ChEBI" id="CHEBI:30616"/>
        <dbReference type="ChEBI" id="CHEBI:83421"/>
        <dbReference type="ChEBI" id="CHEBI:456216"/>
        <dbReference type="EC" id="2.7.11.1"/>
    </reaction>
</comment>
<evidence type="ECO:0000256" key="6">
    <source>
        <dbReference type="ARBA" id="ARBA00022741"/>
    </source>
</evidence>
<dbReference type="SMART" id="SM00220">
    <property type="entry name" value="S_TKc"/>
    <property type="match status" value="1"/>
</dbReference>
<reference evidence="16 17" key="1">
    <citation type="submission" date="2020-12" db="EMBL/GenBank/DDBJ databases">
        <title>Concerted genomic and epigenomic changes stabilize Arabidopsis allopolyploids.</title>
        <authorList>
            <person name="Chen Z."/>
        </authorList>
    </citation>
    <scope>NUCLEOTIDE SEQUENCE [LARGE SCALE GENOMIC DNA]</scope>
    <source>
        <strain evidence="16">As9502</strain>
        <tissue evidence="16">Leaf</tissue>
    </source>
</reference>
<feature type="domain" description="Protein kinase" evidence="14">
    <location>
        <begin position="715"/>
        <end position="1094"/>
    </location>
</feature>
<evidence type="ECO:0000256" key="10">
    <source>
        <dbReference type="ARBA" id="ARBA00023294"/>
    </source>
</evidence>
<dbReference type="CDD" id="cd05574">
    <property type="entry name" value="STKc_phototropin_like"/>
    <property type="match status" value="1"/>
</dbReference>
<dbReference type="Pfam" id="PF02721">
    <property type="entry name" value="DUF223"/>
    <property type="match status" value="2"/>
</dbReference>
<evidence type="ECO:0000256" key="4">
    <source>
        <dbReference type="ARBA" id="ARBA00022527"/>
    </source>
</evidence>
<evidence type="ECO:0000256" key="9">
    <source>
        <dbReference type="ARBA" id="ARBA00023125"/>
    </source>
</evidence>
<keyword evidence="9" id="KW-0238">DNA-binding</keyword>
<dbReference type="AlphaFoldDB" id="A0A8T2AGD8"/>
<comment type="similarity">
    <text evidence="1">Belongs to the protein kinase superfamily. AGC Ser/Thr protein kinase family.</text>
</comment>
<evidence type="ECO:0000313" key="16">
    <source>
        <dbReference type="EMBL" id="KAG7572540.1"/>
    </source>
</evidence>
<dbReference type="GO" id="GO:0048825">
    <property type="term" value="P:cotyledon development"/>
    <property type="evidence" value="ECO:0007669"/>
    <property type="project" value="UniProtKB-ARBA"/>
</dbReference>
<keyword evidence="3" id="KW-0217">Developmental protein</keyword>
<dbReference type="InterPro" id="IPR000961">
    <property type="entry name" value="AGC-kinase_C"/>
</dbReference>
<comment type="catalytic activity">
    <reaction evidence="11">
        <text>L-threonyl-[protein] + ATP = O-phospho-L-threonyl-[protein] + ADP + H(+)</text>
        <dbReference type="Rhea" id="RHEA:46608"/>
        <dbReference type="Rhea" id="RHEA-COMP:11060"/>
        <dbReference type="Rhea" id="RHEA-COMP:11605"/>
        <dbReference type="ChEBI" id="CHEBI:15378"/>
        <dbReference type="ChEBI" id="CHEBI:30013"/>
        <dbReference type="ChEBI" id="CHEBI:30616"/>
        <dbReference type="ChEBI" id="CHEBI:61977"/>
        <dbReference type="ChEBI" id="CHEBI:456216"/>
        <dbReference type="EC" id="2.7.11.1"/>
    </reaction>
</comment>
<dbReference type="OrthoDB" id="432483at2759"/>
<dbReference type="EMBL" id="JAEFBJ010000009">
    <property type="protein sequence ID" value="KAG7572540.1"/>
    <property type="molecule type" value="Genomic_DNA"/>
</dbReference>
<evidence type="ECO:0000256" key="8">
    <source>
        <dbReference type="ARBA" id="ARBA00022840"/>
    </source>
</evidence>
<dbReference type="InterPro" id="IPR000719">
    <property type="entry name" value="Prot_kinase_dom"/>
</dbReference>
<evidence type="ECO:0000256" key="7">
    <source>
        <dbReference type="ARBA" id="ARBA00022777"/>
    </source>
</evidence>
<dbReference type="InterPro" id="IPR025724">
    <property type="entry name" value="GAG-pre-integrase_dom"/>
</dbReference>
<dbReference type="InterPro" id="IPR008271">
    <property type="entry name" value="Ser/Thr_kinase_AS"/>
</dbReference>
<dbReference type="PROSITE" id="PS50011">
    <property type="entry name" value="PROTEIN_KINASE_DOM"/>
    <property type="match status" value="1"/>
</dbReference>